<keyword evidence="3" id="KW-1185">Reference proteome</keyword>
<evidence type="ECO:0000313" key="2">
    <source>
        <dbReference type="EMBL" id="CAH7688304.1"/>
    </source>
</evidence>
<organism evidence="2 3">
    <name type="scientific">Phakopsora pachyrhizi</name>
    <name type="common">Asian soybean rust disease fungus</name>
    <dbReference type="NCBI Taxonomy" id="170000"/>
    <lineage>
        <taxon>Eukaryota</taxon>
        <taxon>Fungi</taxon>
        <taxon>Dikarya</taxon>
        <taxon>Basidiomycota</taxon>
        <taxon>Pucciniomycotina</taxon>
        <taxon>Pucciniomycetes</taxon>
        <taxon>Pucciniales</taxon>
        <taxon>Phakopsoraceae</taxon>
        <taxon>Phakopsora</taxon>
    </lineage>
</organism>
<reference evidence="2" key="1">
    <citation type="submission" date="2022-06" db="EMBL/GenBank/DDBJ databases">
        <authorList>
            <consortium name="SYNGENTA / RWTH Aachen University"/>
        </authorList>
    </citation>
    <scope>NUCLEOTIDE SEQUENCE</scope>
</reference>
<protein>
    <submittedName>
        <fullName evidence="2">Expressed protein</fullName>
    </submittedName>
</protein>
<name>A0AAV0BMM6_PHAPC</name>
<comment type="caution">
    <text evidence="2">The sequence shown here is derived from an EMBL/GenBank/DDBJ whole genome shotgun (WGS) entry which is preliminary data.</text>
</comment>
<evidence type="ECO:0000313" key="3">
    <source>
        <dbReference type="Proteomes" id="UP001153365"/>
    </source>
</evidence>
<dbReference type="Proteomes" id="UP001153365">
    <property type="component" value="Unassembled WGS sequence"/>
</dbReference>
<sequence>MDGVETSSEIRKKDIASYGAAREYYVSKLGSSEVQRREEVTDNQIKQFRIVKGWKDQEQSISKSLNLPKEEVHRIGNLLGGDKFFPSFDDVNAGETLKAIENLDNSDERVLQAWVDYLGKEEFKRRIILLKSLETYGNGGISEGILSAWQMQGLDVKRMLSILAKIKPDKSNSGLSWANRVLDSKDLEEIDKLRKLLSKESPSGRIWSKTIEHQELMNEASTSKNYIETRNSVAEFLKSDSSNAQKLTGSKQGSPIRSEVSDEPPPIPQIPQKGSSILSRVLKKFQKILGKMFFKMSFVRSIIKG</sequence>
<feature type="compositionally biased region" description="Polar residues" evidence="1">
    <location>
        <begin position="244"/>
        <end position="255"/>
    </location>
</feature>
<feature type="region of interest" description="Disordered" evidence="1">
    <location>
        <begin position="244"/>
        <end position="273"/>
    </location>
</feature>
<proteinExistence type="predicted"/>
<accession>A0AAV0BMM6</accession>
<gene>
    <name evidence="2" type="ORF">PPACK8108_LOCUS23249</name>
</gene>
<dbReference type="EMBL" id="CALTRL010005967">
    <property type="protein sequence ID" value="CAH7688304.1"/>
    <property type="molecule type" value="Genomic_DNA"/>
</dbReference>
<evidence type="ECO:0000256" key="1">
    <source>
        <dbReference type="SAM" id="MobiDB-lite"/>
    </source>
</evidence>
<dbReference type="AlphaFoldDB" id="A0AAV0BMM6"/>